<dbReference type="EMBL" id="JTHP01000026">
    <property type="protein sequence ID" value="KJD44996.1"/>
    <property type="molecule type" value="Genomic_DNA"/>
</dbReference>
<dbReference type="CDD" id="cd03454">
    <property type="entry name" value="YdeM"/>
    <property type="match status" value="1"/>
</dbReference>
<dbReference type="OrthoDB" id="9801625at2"/>
<dbReference type="RefSeq" id="WP_044646736.1">
    <property type="nucleotide sequence ID" value="NZ_JTHP01000026.1"/>
</dbReference>
<name>A0A0D7X0M8_9BACL</name>
<dbReference type="Pfam" id="PF01575">
    <property type="entry name" value="MaoC_dehydratas"/>
    <property type="match status" value="1"/>
</dbReference>
<organism evidence="2 3">
    <name type="scientific">Paenibacillus terrae</name>
    <dbReference type="NCBI Taxonomy" id="159743"/>
    <lineage>
        <taxon>Bacteria</taxon>
        <taxon>Bacillati</taxon>
        <taxon>Bacillota</taxon>
        <taxon>Bacilli</taxon>
        <taxon>Bacillales</taxon>
        <taxon>Paenibacillaceae</taxon>
        <taxon>Paenibacillus</taxon>
    </lineage>
</organism>
<dbReference type="AlphaFoldDB" id="A0A0D7X0M8"/>
<dbReference type="InterPro" id="IPR052342">
    <property type="entry name" value="MCH/BMMD"/>
</dbReference>
<dbReference type="Proteomes" id="UP000032534">
    <property type="component" value="Unassembled WGS sequence"/>
</dbReference>
<sequence length="141" mass="15794">MKFNEFYVGQIFKTKSIKITKENITKFAAEFDPQYMHLDEEKAKQGRFNGIIASGIQTIAVSFKLWVETGSYGNDVIAGTAMNNLKFLKPVYPGDELYTIVEVIAVNEKNNGTGIVTVLLSTYNNKDVKVFEGELSVLINK</sequence>
<dbReference type="PANTHER" id="PTHR43664:SF1">
    <property type="entry name" value="BETA-METHYLMALYL-COA DEHYDRATASE"/>
    <property type="match status" value="1"/>
</dbReference>
<dbReference type="Gene3D" id="3.10.129.10">
    <property type="entry name" value="Hotdog Thioesterase"/>
    <property type="match status" value="1"/>
</dbReference>
<gene>
    <name evidence="2" type="ORF">QD47_14115</name>
</gene>
<reference evidence="2 3" key="1">
    <citation type="submission" date="2014-11" db="EMBL/GenBank/DDBJ databases">
        <title>Draft Genome Sequences of Paenibacillus polymyxa NRRL B-30509 and Paenibacillus terrae NRRL B-30644, Strains from a Poultry Environment that Produce Tridecaptin A and Paenicidins.</title>
        <authorList>
            <person name="van Belkum M.J."/>
            <person name="Lohans C.T."/>
            <person name="Vederas J.C."/>
        </authorList>
    </citation>
    <scope>NUCLEOTIDE SEQUENCE [LARGE SCALE GENOMIC DNA]</scope>
    <source>
        <strain evidence="2 3">NRRL B-30644</strain>
    </source>
</reference>
<keyword evidence="3" id="KW-1185">Reference proteome</keyword>
<protein>
    <recommendedName>
        <fullName evidence="1">MaoC-like domain-containing protein</fullName>
    </recommendedName>
</protein>
<evidence type="ECO:0000313" key="2">
    <source>
        <dbReference type="EMBL" id="KJD44996.1"/>
    </source>
</evidence>
<comment type="caution">
    <text evidence="2">The sequence shown here is derived from an EMBL/GenBank/DDBJ whole genome shotgun (WGS) entry which is preliminary data.</text>
</comment>
<evidence type="ECO:0000259" key="1">
    <source>
        <dbReference type="Pfam" id="PF01575"/>
    </source>
</evidence>
<dbReference type="InterPro" id="IPR002539">
    <property type="entry name" value="MaoC-like_dom"/>
</dbReference>
<dbReference type="SUPFAM" id="SSF54637">
    <property type="entry name" value="Thioesterase/thiol ester dehydrase-isomerase"/>
    <property type="match status" value="1"/>
</dbReference>
<dbReference type="PATRIC" id="fig|159743.3.peg.3139"/>
<dbReference type="PANTHER" id="PTHR43664">
    <property type="entry name" value="MONOAMINE OXIDASE-RELATED"/>
    <property type="match status" value="1"/>
</dbReference>
<evidence type="ECO:0000313" key="3">
    <source>
        <dbReference type="Proteomes" id="UP000032534"/>
    </source>
</evidence>
<accession>A0A0D7X0M8</accession>
<proteinExistence type="predicted"/>
<dbReference type="InterPro" id="IPR029069">
    <property type="entry name" value="HotDog_dom_sf"/>
</dbReference>
<feature type="domain" description="MaoC-like" evidence="1">
    <location>
        <begin position="8"/>
        <end position="119"/>
    </location>
</feature>